<evidence type="ECO:0000313" key="3">
    <source>
        <dbReference type="Proteomes" id="UP000655830"/>
    </source>
</evidence>
<accession>A0A926ELN5</accession>
<dbReference type="RefSeq" id="WP_249333339.1">
    <property type="nucleotide sequence ID" value="NZ_JACRSY010000024.1"/>
</dbReference>
<gene>
    <name evidence="2" type="primary">yaaA</name>
    <name evidence="2" type="ORF">H8718_13850</name>
</gene>
<reference evidence="2" key="1">
    <citation type="submission" date="2020-08" db="EMBL/GenBank/DDBJ databases">
        <title>Genome public.</title>
        <authorList>
            <person name="Liu C."/>
            <person name="Sun Q."/>
        </authorList>
    </citation>
    <scope>NUCLEOTIDE SEQUENCE</scope>
    <source>
        <strain evidence="2">NSJ-12</strain>
    </source>
</reference>
<dbReference type="GO" id="GO:0033194">
    <property type="term" value="P:response to hydroperoxide"/>
    <property type="evidence" value="ECO:0007669"/>
    <property type="project" value="TreeGrafter"/>
</dbReference>
<dbReference type="HAMAP" id="MF_00652">
    <property type="entry name" value="UPF0246"/>
    <property type="match status" value="1"/>
</dbReference>
<dbReference type="AlphaFoldDB" id="A0A926ELN5"/>
<evidence type="ECO:0000313" key="2">
    <source>
        <dbReference type="EMBL" id="MBC8580602.1"/>
    </source>
</evidence>
<dbReference type="Proteomes" id="UP000655830">
    <property type="component" value="Unassembled WGS sequence"/>
</dbReference>
<dbReference type="PANTHER" id="PTHR30283:SF4">
    <property type="entry name" value="PEROXIDE STRESS RESISTANCE PROTEIN YAAA"/>
    <property type="match status" value="1"/>
</dbReference>
<organism evidence="2 3">
    <name type="scientific">Zhenhengia yiwuensis</name>
    <dbReference type="NCBI Taxonomy" id="2763666"/>
    <lineage>
        <taxon>Bacteria</taxon>
        <taxon>Bacillati</taxon>
        <taxon>Bacillota</taxon>
        <taxon>Clostridia</taxon>
        <taxon>Lachnospirales</taxon>
        <taxon>Lachnospiraceae</taxon>
        <taxon>Zhenhengia</taxon>
    </lineage>
</organism>
<dbReference type="EMBL" id="JACRSY010000024">
    <property type="protein sequence ID" value="MBC8580602.1"/>
    <property type="molecule type" value="Genomic_DNA"/>
</dbReference>
<comment type="caution">
    <text evidence="2">The sequence shown here is derived from an EMBL/GenBank/DDBJ whole genome shotgun (WGS) entry which is preliminary data.</text>
</comment>
<name>A0A926ELN5_9FIRM</name>
<keyword evidence="3" id="KW-1185">Reference proteome</keyword>
<dbReference type="InterPro" id="IPR005583">
    <property type="entry name" value="YaaA"/>
</dbReference>
<evidence type="ECO:0000256" key="1">
    <source>
        <dbReference type="HAMAP-Rule" id="MF_00652"/>
    </source>
</evidence>
<sequence>MLAILSPAKTFSMVEEGRLKSYKPLQFHEQTLELMRILQSYSQEELAKLMKMSLDLAKVNEQRNHTFEDTSVMQAYEAILYFYGEAYKGLDAQSLEQEELLYLNDHVRILSGLYGVIRPLECIKPYRLEMGTKLSNPKGKDLYKYWKEHLTKYFLQLLSETSGDKALIQLASEEYSKVLDLKVIQKHYPVIEISFKDYKNGQYKVVGMYAKKARGQMIRYITTKQIDQIDKLKAFDEDGYRFNEILSTQNHFIFTRE</sequence>
<dbReference type="NCBIfam" id="NF002542">
    <property type="entry name" value="PRK02101.1-3"/>
    <property type="match status" value="1"/>
</dbReference>
<dbReference type="Pfam" id="PF03883">
    <property type="entry name" value="H2O2_YaaD"/>
    <property type="match status" value="1"/>
</dbReference>
<dbReference type="PANTHER" id="PTHR30283">
    <property type="entry name" value="PEROXIDE STRESS RESPONSE PROTEIN YAAA"/>
    <property type="match status" value="1"/>
</dbReference>
<protein>
    <recommendedName>
        <fullName evidence="1">UPF0246 protein H8718_13850</fullName>
    </recommendedName>
</protein>
<proteinExistence type="inferred from homology"/>
<comment type="similarity">
    <text evidence="1">Belongs to the UPF0246 family.</text>
</comment>
<dbReference type="GO" id="GO:0005829">
    <property type="term" value="C:cytosol"/>
    <property type="evidence" value="ECO:0007669"/>
    <property type="project" value="TreeGrafter"/>
</dbReference>